<keyword evidence="2" id="KW-0472">Membrane</keyword>
<keyword evidence="4" id="KW-1185">Reference proteome</keyword>
<protein>
    <submittedName>
        <fullName evidence="3">Uncharacterized protein</fullName>
    </submittedName>
</protein>
<proteinExistence type="predicted"/>
<keyword evidence="2" id="KW-1133">Transmembrane helix</keyword>
<dbReference type="EMBL" id="VUJU01000564">
    <property type="protein sequence ID" value="KAF0769632.1"/>
    <property type="molecule type" value="Genomic_DNA"/>
</dbReference>
<keyword evidence="2" id="KW-0812">Transmembrane</keyword>
<evidence type="ECO:0000313" key="4">
    <source>
        <dbReference type="Proteomes" id="UP000478052"/>
    </source>
</evidence>
<feature type="transmembrane region" description="Helical" evidence="2">
    <location>
        <begin position="198"/>
        <end position="216"/>
    </location>
</feature>
<evidence type="ECO:0000256" key="1">
    <source>
        <dbReference type="SAM" id="MobiDB-lite"/>
    </source>
</evidence>
<gene>
    <name evidence="3" type="ORF">FWK35_00018304</name>
</gene>
<feature type="compositionally biased region" description="Low complexity" evidence="1">
    <location>
        <begin position="314"/>
        <end position="331"/>
    </location>
</feature>
<reference evidence="3 4" key="1">
    <citation type="submission" date="2019-08" db="EMBL/GenBank/DDBJ databases">
        <title>Whole genome of Aphis craccivora.</title>
        <authorList>
            <person name="Voronova N.V."/>
            <person name="Shulinski R.S."/>
            <person name="Bandarenka Y.V."/>
            <person name="Zhorov D.G."/>
            <person name="Warner D."/>
        </authorList>
    </citation>
    <scope>NUCLEOTIDE SEQUENCE [LARGE SCALE GENOMIC DNA]</scope>
    <source>
        <strain evidence="3">180601</strain>
        <tissue evidence="3">Whole Body</tissue>
    </source>
</reference>
<dbReference type="Proteomes" id="UP000478052">
    <property type="component" value="Unassembled WGS sequence"/>
</dbReference>
<feature type="region of interest" description="Disordered" evidence="1">
    <location>
        <begin position="314"/>
        <end position="338"/>
    </location>
</feature>
<comment type="caution">
    <text evidence="3">The sequence shown here is derived from an EMBL/GenBank/DDBJ whole genome shotgun (WGS) entry which is preliminary data.</text>
</comment>
<feature type="region of interest" description="Disordered" evidence="1">
    <location>
        <begin position="23"/>
        <end position="75"/>
    </location>
</feature>
<evidence type="ECO:0000256" key="2">
    <source>
        <dbReference type="SAM" id="Phobius"/>
    </source>
</evidence>
<name>A0A6G0ZF76_APHCR</name>
<organism evidence="3 4">
    <name type="scientific">Aphis craccivora</name>
    <name type="common">Cowpea aphid</name>
    <dbReference type="NCBI Taxonomy" id="307492"/>
    <lineage>
        <taxon>Eukaryota</taxon>
        <taxon>Metazoa</taxon>
        <taxon>Ecdysozoa</taxon>
        <taxon>Arthropoda</taxon>
        <taxon>Hexapoda</taxon>
        <taxon>Insecta</taxon>
        <taxon>Pterygota</taxon>
        <taxon>Neoptera</taxon>
        <taxon>Paraneoptera</taxon>
        <taxon>Hemiptera</taxon>
        <taxon>Sternorrhyncha</taxon>
        <taxon>Aphidomorpha</taxon>
        <taxon>Aphidoidea</taxon>
        <taxon>Aphididae</taxon>
        <taxon>Aphidini</taxon>
        <taxon>Aphis</taxon>
        <taxon>Aphis</taxon>
    </lineage>
</organism>
<accession>A0A6G0ZF76</accession>
<dbReference type="AlphaFoldDB" id="A0A6G0ZF76"/>
<evidence type="ECO:0000313" key="3">
    <source>
        <dbReference type="EMBL" id="KAF0769632.1"/>
    </source>
</evidence>
<sequence length="338" mass="36528">MYLRHSSVAGWCGGSTCRPYPPFANTTGPKTPPSRHFHRAGIEKKTVQSGYINPLSSPPPPPPRTTTGPERGRPIRIASATPRTPRQIRDETRGSVKMYFAPPAVDDDDDDYCACARKRGTRSAQRRPILSTAQLPAATTSAALASVSVTTVHTAAAGRARAYDSPDLKLTTPSPSGRANDARALINDLSLLRSLTSIHSSLLLLPAACVYLYIIYATRTPPSRQTIPCPTLSPLTRRYPPAPPQLCRFFLPPPPPPSEKPLAQRKILAECRRQPAARPFRPSSGPAGRSVGFARTEHERFPWLVFALLLHCSSSSSSSSSSSYSSASAESPTTLHGR</sequence>